<dbReference type="Pfam" id="PF13438">
    <property type="entry name" value="DUF4113"/>
    <property type="match status" value="1"/>
</dbReference>
<feature type="domain" description="DUF4113" evidence="1">
    <location>
        <begin position="7"/>
        <end position="30"/>
    </location>
</feature>
<dbReference type="Proteomes" id="UP001597059">
    <property type="component" value="Unassembled WGS sequence"/>
</dbReference>
<reference evidence="3" key="1">
    <citation type="journal article" date="2019" name="Int. J. Syst. Evol. Microbiol.">
        <title>The Global Catalogue of Microorganisms (GCM) 10K type strain sequencing project: providing services to taxonomists for standard genome sequencing and annotation.</title>
        <authorList>
            <consortium name="The Broad Institute Genomics Platform"/>
            <consortium name="The Broad Institute Genome Sequencing Center for Infectious Disease"/>
            <person name="Wu L."/>
            <person name="Ma J."/>
        </authorList>
    </citation>
    <scope>NUCLEOTIDE SEQUENCE [LARGE SCALE GENOMIC DNA]</scope>
    <source>
        <strain evidence="3">JCM 30774</strain>
    </source>
</reference>
<proteinExistence type="predicted"/>
<evidence type="ECO:0000313" key="2">
    <source>
        <dbReference type="EMBL" id="MFD1385112.1"/>
    </source>
</evidence>
<name>A0ABW4B4F7_9GAMM</name>
<evidence type="ECO:0000313" key="3">
    <source>
        <dbReference type="Proteomes" id="UP001597059"/>
    </source>
</evidence>
<gene>
    <name evidence="2" type="ORF">ACFQ45_17300</name>
</gene>
<dbReference type="RefSeq" id="WP_377369966.1">
    <property type="nucleotide sequence ID" value="NZ_JBHTMN010000018.1"/>
</dbReference>
<keyword evidence="3" id="KW-1185">Reference proteome</keyword>
<dbReference type="InterPro" id="IPR025188">
    <property type="entry name" value="DUF4113"/>
</dbReference>
<organism evidence="2 3">
    <name type="scientific">Rhodanobacter aciditrophus</name>
    <dbReference type="NCBI Taxonomy" id="1623218"/>
    <lineage>
        <taxon>Bacteria</taxon>
        <taxon>Pseudomonadati</taxon>
        <taxon>Pseudomonadota</taxon>
        <taxon>Gammaproteobacteria</taxon>
        <taxon>Lysobacterales</taxon>
        <taxon>Rhodanobacteraceae</taxon>
        <taxon>Rhodanobacter</taxon>
    </lineage>
</organism>
<protein>
    <submittedName>
        <fullName evidence="2">DUF4113 domain-containing protein</fullName>
    </submittedName>
</protein>
<comment type="caution">
    <text evidence="2">The sequence shown here is derived from an EMBL/GenBank/DDBJ whole genome shotgun (WGS) entry which is preliminary data.</text>
</comment>
<accession>A0ABW4B4F7</accession>
<dbReference type="EMBL" id="JBHTMN010000018">
    <property type="protein sequence ID" value="MFD1385112.1"/>
    <property type="molecule type" value="Genomic_DNA"/>
</dbReference>
<evidence type="ECO:0000259" key="1">
    <source>
        <dbReference type="Pfam" id="PF13438"/>
    </source>
</evidence>
<sequence length="31" mass="3442">MTGYTVKGTVFSASQGIRPQWSMKREHLSSA</sequence>